<evidence type="ECO:0000313" key="1">
    <source>
        <dbReference type="EMBL" id="HIY78080.1"/>
    </source>
</evidence>
<dbReference type="AlphaFoldDB" id="A0A9D1Z745"/>
<dbReference type="GO" id="GO:0003700">
    <property type="term" value="F:DNA-binding transcription factor activity"/>
    <property type="evidence" value="ECO:0007669"/>
    <property type="project" value="InterPro"/>
</dbReference>
<dbReference type="Pfam" id="PF01371">
    <property type="entry name" value="Trp_repressor"/>
    <property type="match status" value="1"/>
</dbReference>
<dbReference type="PANTHER" id="PTHR40080">
    <property type="entry name" value="LMO1763 PROTEIN"/>
    <property type="match status" value="1"/>
</dbReference>
<dbReference type="PANTHER" id="PTHR40080:SF1">
    <property type="entry name" value="TRPR-LIKE PROTEIN YERC_YECD"/>
    <property type="match status" value="1"/>
</dbReference>
<reference evidence="1" key="1">
    <citation type="journal article" date="2021" name="PeerJ">
        <title>Extensive microbial diversity within the chicken gut microbiome revealed by metagenomics and culture.</title>
        <authorList>
            <person name="Gilroy R."/>
            <person name="Ravi A."/>
            <person name="Getino M."/>
            <person name="Pursley I."/>
            <person name="Horton D.L."/>
            <person name="Alikhan N.F."/>
            <person name="Baker D."/>
            <person name="Gharbi K."/>
            <person name="Hall N."/>
            <person name="Watson M."/>
            <person name="Adriaenssens E.M."/>
            <person name="Foster-Nyarko E."/>
            <person name="Jarju S."/>
            <person name="Secka A."/>
            <person name="Antonio M."/>
            <person name="Oren A."/>
            <person name="Chaudhuri R.R."/>
            <person name="La Ragione R."/>
            <person name="Hildebrand F."/>
            <person name="Pallen M.J."/>
        </authorList>
    </citation>
    <scope>NUCLEOTIDE SEQUENCE</scope>
    <source>
        <strain evidence="1">CHK199-9574</strain>
    </source>
</reference>
<protein>
    <submittedName>
        <fullName evidence="1">TrpR YerC/YecD</fullName>
    </submittedName>
</protein>
<dbReference type="InterPro" id="IPR000831">
    <property type="entry name" value="Trp_repress"/>
</dbReference>
<dbReference type="NCBIfam" id="TIGR02531">
    <property type="entry name" value="yecD_yerC"/>
    <property type="match status" value="1"/>
</dbReference>
<dbReference type="GO" id="GO:0043565">
    <property type="term" value="F:sequence-specific DNA binding"/>
    <property type="evidence" value="ECO:0007669"/>
    <property type="project" value="InterPro"/>
</dbReference>
<dbReference type="Gene3D" id="1.10.1270.10">
    <property type="entry name" value="TrpR-like"/>
    <property type="match status" value="1"/>
</dbReference>
<reference evidence="1" key="2">
    <citation type="submission" date="2021-04" db="EMBL/GenBank/DDBJ databases">
        <authorList>
            <person name="Gilroy R."/>
        </authorList>
    </citation>
    <scope>NUCLEOTIDE SEQUENCE</scope>
    <source>
        <strain evidence="1">CHK199-9574</strain>
    </source>
</reference>
<dbReference type="InterPro" id="IPR038116">
    <property type="entry name" value="TrpR-like_sf"/>
</dbReference>
<evidence type="ECO:0000313" key="2">
    <source>
        <dbReference type="Proteomes" id="UP000824135"/>
    </source>
</evidence>
<dbReference type="InterPro" id="IPR013368">
    <property type="entry name" value="YecD_YerC"/>
</dbReference>
<dbReference type="EMBL" id="DXCO01000027">
    <property type="protein sequence ID" value="HIY78080.1"/>
    <property type="molecule type" value="Genomic_DNA"/>
</dbReference>
<gene>
    <name evidence="1" type="ORF">H9728_03460</name>
</gene>
<proteinExistence type="predicted"/>
<dbReference type="InterPro" id="IPR010921">
    <property type="entry name" value="Trp_repressor/repl_initiator"/>
</dbReference>
<comment type="caution">
    <text evidence="1">The sequence shown here is derived from an EMBL/GenBank/DDBJ whole genome shotgun (WGS) entry which is preliminary data.</text>
</comment>
<accession>A0A9D1Z745</accession>
<dbReference type="SUPFAM" id="SSF48295">
    <property type="entry name" value="TrpR-like"/>
    <property type="match status" value="1"/>
</dbReference>
<name>A0A9D1Z745_9FIRM</name>
<dbReference type="Proteomes" id="UP000824135">
    <property type="component" value="Unassembled WGS sequence"/>
</dbReference>
<organism evidence="1 2">
    <name type="scientific">Candidatus Borkfalkia excrementavium</name>
    <dbReference type="NCBI Taxonomy" id="2838505"/>
    <lineage>
        <taxon>Bacteria</taxon>
        <taxon>Bacillati</taxon>
        <taxon>Bacillota</taxon>
        <taxon>Clostridia</taxon>
        <taxon>Christensenellales</taxon>
        <taxon>Christensenellaceae</taxon>
        <taxon>Candidatus Borkfalkia</taxon>
    </lineage>
</organism>
<sequence length="97" mass="10848">MKKDFSPVLYGAFLNCRTEEDVRLLLEDLCTYQELEQLSQRAAAAKLLIEGKTYAEIILETDISSATLSRVSRAVNHGSGGYRKFIANVLIPQRKGN</sequence>